<dbReference type="FunFam" id="3.30.200.20:FF:000228">
    <property type="entry name" value="Serine/threonine-protein kinase BIK1"/>
    <property type="match status" value="1"/>
</dbReference>
<keyword evidence="4" id="KW-1003">Cell membrane</keyword>
<evidence type="ECO:0000256" key="10">
    <source>
        <dbReference type="ARBA" id="ARBA00023136"/>
    </source>
</evidence>
<feature type="binding site" evidence="12">
    <location>
        <position position="122"/>
    </location>
    <ligand>
        <name>ATP</name>
        <dbReference type="ChEBI" id="CHEBI:30616"/>
    </ligand>
</feature>
<protein>
    <recommendedName>
        <fullName evidence="3">non-specific serine/threonine protein kinase</fullName>
        <ecNumber evidence="3">2.7.11.1</ecNumber>
    </recommendedName>
</protein>
<dbReference type="Gene3D" id="1.10.510.10">
    <property type="entry name" value="Transferase(Phosphotransferase) domain 1"/>
    <property type="match status" value="1"/>
</dbReference>
<keyword evidence="6" id="KW-0808">Transferase</keyword>
<dbReference type="Pfam" id="PF07714">
    <property type="entry name" value="PK_Tyr_Ser-Thr"/>
    <property type="match status" value="1"/>
</dbReference>
<dbReference type="InterPro" id="IPR011009">
    <property type="entry name" value="Kinase-like_dom_sf"/>
</dbReference>
<feature type="compositionally biased region" description="Basic and acidic residues" evidence="14">
    <location>
        <begin position="368"/>
        <end position="380"/>
    </location>
</feature>
<dbReference type="GO" id="GO:0004674">
    <property type="term" value="F:protein serine/threonine kinase activity"/>
    <property type="evidence" value="ECO:0007669"/>
    <property type="project" value="UniProtKB-KW"/>
</dbReference>
<evidence type="ECO:0000256" key="11">
    <source>
        <dbReference type="ARBA" id="ARBA00054261"/>
    </source>
</evidence>
<feature type="compositionally biased region" description="Low complexity" evidence="14">
    <location>
        <begin position="1"/>
        <end position="20"/>
    </location>
</feature>
<feature type="compositionally biased region" description="Polar residues" evidence="14">
    <location>
        <begin position="383"/>
        <end position="394"/>
    </location>
</feature>
<evidence type="ECO:0000256" key="9">
    <source>
        <dbReference type="ARBA" id="ARBA00022840"/>
    </source>
</evidence>
<dbReference type="FunFam" id="1.10.510.10:FF:000032">
    <property type="entry name" value="Serine/threonine-protein kinase PBS1"/>
    <property type="match status" value="1"/>
</dbReference>
<feature type="compositionally biased region" description="Low complexity" evidence="14">
    <location>
        <begin position="27"/>
        <end position="46"/>
    </location>
</feature>
<evidence type="ECO:0000256" key="3">
    <source>
        <dbReference type="ARBA" id="ARBA00012513"/>
    </source>
</evidence>
<dbReference type="EMBL" id="JBJUIK010000010">
    <property type="protein sequence ID" value="KAL3514934.1"/>
    <property type="molecule type" value="Genomic_DNA"/>
</dbReference>
<keyword evidence="9 12" id="KW-0067">ATP-binding</keyword>
<evidence type="ECO:0000256" key="2">
    <source>
        <dbReference type="ARBA" id="ARBA00008684"/>
    </source>
</evidence>
<evidence type="ECO:0000259" key="15">
    <source>
        <dbReference type="PROSITE" id="PS50011"/>
    </source>
</evidence>
<evidence type="ECO:0000256" key="7">
    <source>
        <dbReference type="ARBA" id="ARBA00022741"/>
    </source>
</evidence>
<feature type="region of interest" description="Disordered" evidence="14">
    <location>
        <begin position="368"/>
        <end position="417"/>
    </location>
</feature>
<gene>
    <name evidence="16" type="ORF">ACH5RR_021836</name>
</gene>
<evidence type="ECO:0000256" key="1">
    <source>
        <dbReference type="ARBA" id="ARBA00004236"/>
    </source>
</evidence>
<organism evidence="16 17">
    <name type="scientific">Cinchona calisaya</name>
    <dbReference type="NCBI Taxonomy" id="153742"/>
    <lineage>
        <taxon>Eukaryota</taxon>
        <taxon>Viridiplantae</taxon>
        <taxon>Streptophyta</taxon>
        <taxon>Embryophyta</taxon>
        <taxon>Tracheophyta</taxon>
        <taxon>Spermatophyta</taxon>
        <taxon>Magnoliopsida</taxon>
        <taxon>eudicotyledons</taxon>
        <taxon>Gunneridae</taxon>
        <taxon>Pentapetalae</taxon>
        <taxon>asterids</taxon>
        <taxon>lamiids</taxon>
        <taxon>Gentianales</taxon>
        <taxon>Rubiaceae</taxon>
        <taxon>Cinchonoideae</taxon>
        <taxon>Cinchoneae</taxon>
        <taxon>Cinchona</taxon>
    </lineage>
</organism>
<dbReference type="AlphaFoldDB" id="A0ABD2Z628"/>
<proteinExistence type="inferred from homology"/>
<dbReference type="EC" id="2.7.11.1" evidence="3"/>
<dbReference type="GO" id="GO:0005524">
    <property type="term" value="F:ATP binding"/>
    <property type="evidence" value="ECO:0007669"/>
    <property type="project" value="UniProtKB-UniRule"/>
</dbReference>
<keyword evidence="10" id="KW-0472">Membrane</keyword>
<evidence type="ECO:0000256" key="14">
    <source>
        <dbReference type="SAM" id="MobiDB-lite"/>
    </source>
</evidence>
<dbReference type="Proteomes" id="UP001630127">
    <property type="component" value="Unassembled WGS sequence"/>
</dbReference>
<evidence type="ECO:0000313" key="17">
    <source>
        <dbReference type="Proteomes" id="UP001630127"/>
    </source>
</evidence>
<dbReference type="InterPro" id="IPR008271">
    <property type="entry name" value="Ser/Thr_kinase_AS"/>
</dbReference>
<dbReference type="Gene3D" id="3.30.200.20">
    <property type="entry name" value="Phosphorylase Kinase, domain 1"/>
    <property type="match status" value="1"/>
</dbReference>
<evidence type="ECO:0000256" key="6">
    <source>
        <dbReference type="ARBA" id="ARBA00022679"/>
    </source>
</evidence>
<keyword evidence="5 13" id="KW-0723">Serine/threonine-protein kinase</keyword>
<reference evidence="16 17" key="1">
    <citation type="submission" date="2024-11" db="EMBL/GenBank/DDBJ databases">
        <title>A near-complete genome assembly of Cinchona calisaya.</title>
        <authorList>
            <person name="Lian D.C."/>
            <person name="Zhao X.W."/>
            <person name="Wei L."/>
        </authorList>
    </citation>
    <scope>NUCLEOTIDE SEQUENCE [LARGE SCALE GENOMIC DNA]</scope>
    <source>
        <tissue evidence="16">Nenye</tissue>
    </source>
</reference>
<dbReference type="InterPro" id="IPR001245">
    <property type="entry name" value="Ser-Thr/Tyr_kinase_cat_dom"/>
</dbReference>
<feature type="domain" description="Protein kinase" evidence="15">
    <location>
        <begin position="85"/>
        <end position="368"/>
    </location>
</feature>
<evidence type="ECO:0000256" key="13">
    <source>
        <dbReference type="RuleBase" id="RU000304"/>
    </source>
</evidence>
<sequence>MGNCCTSSSPAPTHSATTSANFSSGLSQATTANTSSSSSSSNISGNSRFSAASAGDDVYPNGQILPHPNLRIFSFSELKAATRNFRTDTVLGEGGFGKVFKGWLDEKSTSKNGGGTVIAVKKLNSESVQGFQEWQSEVNFLGRLSHPNLVKLIGYCWEEKELLLVYEFMQKGSLENHLFGRGSAVQPLPWDIRLKISIGAARGLAFLHASERQVIYRDFKASNILLDGSYNAKISDFGLAKMGPTASQSHVTTRVMGTYGYAAPEYVATGHLYVKSDVFGFGVVLVEMLTGLRALDTNRPNGQHNLTDWIKPHLSDRRKLKNMMDSRLEGRYPSKAAVQLAQLALTCLAPEHKNRPSMKEVVDTLERIESAKEKPKEPRVSKMRQTAYQHSQQPLHHRSALHPRNGGHPTYPLPQRA</sequence>
<keyword evidence="17" id="KW-1185">Reference proteome</keyword>
<keyword evidence="8" id="KW-0418">Kinase</keyword>
<keyword evidence="7 12" id="KW-0547">Nucleotide-binding</keyword>
<dbReference type="PANTHER" id="PTHR45621">
    <property type="entry name" value="OS01G0588500 PROTEIN-RELATED"/>
    <property type="match status" value="1"/>
</dbReference>
<comment type="subcellular location">
    <subcellularLocation>
        <location evidence="1">Cell membrane</location>
    </subcellularLocation>
</comment>
<comment type="similarity">
    <text evidence="2">Belongs to the protein kinase superfamily. Ser/Thr protein kinase family.</text>
</comment>
<dbReference type="GO" id="GO:0005886">
    <property type="term" value="C:plasma membrane"/>
    <property type="evidence" value="ECO:0007669"/>
    <property type="project" value="UniProtKB-SubCell"/>
</dbReference>
<dbReference type="SUPFAM" id="SSF56112">
    <property type="entry name" value="Protein kinase-like (PK-like)"/>
    <property type="match status" value="1"/>
</dbReference>
<evidence type="ECO:0000256" key="8">
    <source>
        <dbReference type="ARBA" id="ARBA00022777"/>
    </source>
</evidence>
<evidence type="ECO:0000256" key="4">
    <source>
        <dbReference type="ARBA" id="ARBA00022475"/>
    </source>
</evidence>
<dbReference type="CDD" id="cd14066">
    <property type="entry name" value="STKc_IRAK"/>
    <property type="match status" value="1"/>
</dbReference>
<accession>A0ABD2Z628</accession>
<name>A0ABD2Z628_9GENT</name>
<evidence type="ECO:0000256" key="5">
    <source>
        <dbReference type="ARBA" id="ARBA00022527"/>
    </source>
</evidence>
<evidence type="ECO:0000313" key="16">
    <source>
        <dbReference type="EMBL" id="KAL3514934.1"/>
    </source>
</evidence>
<dbReference type="InterPro" id="IPR000719">
    <property type="entry name" value="Prot_kinase_dom"/>
</dbReference>
<dbReference type="PROSITE" id="PS00108">
    <property type="entry name" value="PROTEIN_KINASE_ST"/>
    <property type="match status" value="1"/>
</dbReference>
<comment type="caution">
    <text evidence="16">The sequence shown here is derived from an EMBL/GenBank/DDBJ whole genome shotgun (WGS) entry which is preliminary data.</text>
</comment>
<dbReference type="InterPro" id="IPR017441">
    <property type="entry name" value="Protein_kinase_ATP_BS"/>
</dbReference>
<dbReference type="PROSITE" id="PS50011">
    <property type="entry name" value="PROTEIN_KINASE_DOM"/>
    <property type="match status" value="1"/>
</dbReference>
<feature type="region of interest" description="Disordered" evidence="14">
    <location>
        <begin position="1"/>
        <end position="46"/>
    </location>
</feature>
<dbReference type="InterPro" id="IPR050823">
    <property type="entry name" value="Plant_Ser_Thr_Prot_Kinase"/>
</dbReference>
<comment type="function">
    <text evidence="11">May be involved in plant defense signaling.</text>
</comment>
<dbReference type="PROSITE" id="PS00107">
    <property type="entry name" value="PROTEIN_KINASE_ATP"/>
    <property type="match status" value="1"/>
</dbReference>
<evidence type="ECO:0000256" key="12">
    <source>
        <dbReference type="PROSITE-ProRule" id="PRU10141"/>
    </source>
</evidence>